<keyword evidence="11" id="KW-1185">Reference proteome</keyword>
<dbReference type="InterPro" id="IPR000884">
    <property type="entry name" value="TSP1_rpt"/>
</dbReference>
<evidence type="ECO:0000256" key="3">
    <source>
        <dbReference type="ARBA" id="ARBA00022729"/>
    </source>
</evidence>
<feature type="disulfide bond" evidence="6">
    <location>
        <begin position="153"/>
        <end position="202"/>
    </location>
</feature>
<evidence type="ECO:0000313" key="12">
    <source>
        <dbReference type="RefSeq" id="XP_011298335.1"/>
    </source>
</evidence>
<feature type="disulfide bond" evidence="6">
    <location>
        <begin position="168"/>
        <end position="192"/>
    </location>
</feature>
<evidence type="ECO:0000259" key="9">
    <source>
        <dbReference type="Pfam" id="PF08686"/>
    </source>
</evidence>
<feature type="region of interest" description="Disordered" evidence="7">
    <location>
        <begin position="1"/>
        <end position="71"/>
    </location>
</feature>
<dbReference type="PANTHER" id="PTHR13723">
    <property type="entry name" value="ADAMTS A DISINTEGRIN AND METALLOPROTEASE WITH THROMBOSPONDIN MOTIFS PROTEASE"/>
    <property type="match status" value="1"/>
</dbReference>
<dbReference type="GeneID" id="105263678"/>
<dbReference type="PRINTS" id="PR01857">
    <property type="entry name" value="ADAMTSFAMILY"/>
</dbReference>
<evidence type="ECO:0000256" key="4">
    <source>
        <dbReference type="ARBA" id="ARBA00022737"/>
    </source>
</evidence>
<dbReference type="Pfam" id="PF05986">
    <property type="entry name" value="ADAMTS_spacer1"/>
    <property type="match status" value="1"/>
</dbReference>
<dbReference type="AlphaFoldDB" id="A0A9R1SWC0"/>
<dbReference type="Proteomes" id="UP000694866">
    <property type="component" value="Unplaced"/>
</dbReference>
<accession>A0A9R1SWC0</accession>
<keyword evidence="3" id="KW-0732">Signal</keyword>
<feature type="domain" description="ADAMTS/ADAMTS-like cysteine-rich" evidence="10">
    <location>
        <begin position="235"/>
        <end position="324"/>
    </location>
</feature>
<dbReference type="InterPro" id="IPR010909">
    <property type="entry name" value="PLAC"/>
</dbReference>
<dbReference type="PANTHER" id="PTHR13723:SF316">
    <property type="entry name" value="LONELY HEART, ISOFORM A"/>
    <property type="match status" value="1"/>
</dbReference>
<dbReference type="InterPro" id="IPR036383">
    <property type="entry name" value="TSP1_rpt_sf"/>
</dbReference>
<evidence type="ECO:0000313" key="11">
    <source>
        <dbReference type="Proteomes" id="UP000694866"/>
    </source>
</evidence>
<feature type="domain" description="PLAC" evidence="9">
    <location>
        <begin position="915"/>
        <end position="941"/>
    </location>
</feature>
<keyword evidence="5 6" id="KW-1015">Disulfide bond</keyword>
<dbReference type="OrthoDB" id="5781878at2759"/>
<dbReference type="PROSITE" id="PS50092">
    <property type="entry name" value="TSP1"/>
    <property type="match status" value="5"/>
</dbReference>
<dbReference type="Pfam" id="PF19236">
    <property type="entry name" value="ADAMTS_CR_3"/>
    <property type="match status" value="1"/>
</dbReference>
<dbReference type="Pfam" id="PF08686">
    <property type="entry name" value="PLAC"/>
    <property type="match status" value="1"/>
</dbReference>
<dbReference type="GO" id="GO:0004222">
    <property type="term" value="F:metalloendopeptidase activity"/>
    <property type="evidence" value="ECO:0007669"/>
    <property type="project" value="TreeGrafter"/>
</dbReference>
<dbReference type="Gene3D" id="2.20.100.10">
    <property type="entry name" value="Thrombospondin type-1 (TSP1) repeat"/>
    <property type="match status" value="6"/>
</dbReference>
<reference evidence="12" key="1">
    <citation type="submission" date="2025-08" db="UniProtKB">
        <authorList>
            <consortium name="RefSeq"/>
        </authorList>
    </citation>
    <scope>IDENTIFICATION</scope>
    <source>
        <strain evidence="12">USDA-PBARC FA_bdor</strain>
        <tissue evidence="12">Whole organism</tissue>
    </source>
</reference>
<evidence type="ECO:0000256" key="5">
    <source>
        <dbReference type="ARBA" id="ARBA00023157"/>
    </source>
</evidence>
<keyword evidence="2" id="KW-0964">Secreted</keyword>
<evidence type="ECO:0000259" key="10">
    <source>
        <dbReference type="Pfam" id="PF19236"/>
    </source>
</evidence>
<feature type="disulfide bond" evidence="6">
    <location>
        <begin position="157"/>
        <end position="207"/>
    </location>
</feature>
<evidence type="ECO:0000256" key="1">
    <source>
        <dbReference type="ARBA" id="ARBA00004613"/>
    </source>
</evidence>
<dbReference type="InterPro" id="IPR045371">
    <property type="entry name" value="ADAMTS_CR_3"/>
</dbReference>
<dbReference type="InterPro" id="IPR013273">
    <property type="entry name" value="ADAMTS/ADAMTS-like"/>
</dbReference>
<dbReference type="Pfam" id="PF19030">
    <property type="entry name" value="TSP1_ADAMTS"/>
    <property type="match status" value="5"/>
</dbReference>
<keyword evidence="4" id="KW-0677">Repeat</keyword>
<evidence type="ECO:0000256" key="2">
    <source>
        <dbReference type="ARBA" id="ARBA00022525"/>
    </source>
</evidence>
<dbReference type="GO" id="GO:0005576">
    <property type="term" value="C:extracellular region"/>
    <property type="evidence" value="ECO:0007669"/>
    <property type="project" value="UniProtKB-SubCell"/>
</dbReference>
<dbReference type="SUPFAM" id="SSF82895">
    <property type="entry name" value="TSP-1 type 1 repeat"/>
    <property type="match status" value="5"/>
</dbReference>
<dbReference type="GO" id="GO:0030198">
    <property type="term" value="P:extracellular matrix organization"/>
    <property type="evidence" value="ECO:0007669"/>
    <property type="project" value="InterPro"/>
</dbReference>
<organism evidence="11 12">
    <name type="scientific">Fopius arisanus</name>
    <dbReference type="NCBI Taxonomy" id="64838"/>
    <lineage>
        <taxon>Eukaryota</taxon>
        <taxon>Metazoa</taxon>
        <taxon>Ecdysozoa</taxon>
        <taxon>Arthropoda</taxon>
        <taxon>Hexapoda</taxon>
        <taxon>Insecta</taxon>
        <taxon>Pterygota</taxon>
        <taxon>Neoptera</taxon>
        <taxon>Endopterygota</taxon>
        <taxon>Hymenoptera</taxon>
        <taxon>Apocrita</taxon>
        <taxon>Ichneumonoidea</taxon>
        <taxon>Braconidae</taxon>
        <taxon>Opiinae</taxon>
        <taxon>Fopius</taxon>
    </lineage>
</organism>
<evidence type="ECO:0000256" key="6">
    <source>
        <dbReference type="PIRSR" id="PIRSR613273-3"/>
    </source>
</evidence>
<feature type="compositionally biased region" description="Low complexity" evidence="7">
    <location>
        <begin position="20"/>
        <end position="71"/>
    </location>
</feature>
<dbReference type="GO" id="GO:0006508">
    <property type="term" value="P:proteolysis"/>
    <property type="evidence" value="ECO:0007669"/>
    <property type="project" value="TreeGrafter"/>
</dbReference>
<dbReference type="Gene3D" id="2.60.120.830">
    <property type="match status" value="1"/>
</dbReference>
<dbReference type="GO" id="GO:0031012">
    <property type="term" value="C:extracellular matrix"/>
    <property type="evidence" value="ECO:0007669"/>
    <property type="project" value="TreeGrafter"/>
</dbReference>
<name>A0A9R1SWC0_9HYME</name>
<evidence type="ECO:0000256" key="7">
    <source>
        <dbReference type="SAM" id="MobiDB-lite"/>
    </source>
</evidence>
<dbReference type="Pfam" id="PF00090">
    <property type="entry name" value="TSP_1"/>
    <property type="match status" value="1"/>
</dbReference>
<feature type="region of interest" description="Disordered" evidence="7">
    <location>
        <begin position="511"/>
        <end position="532"/>
    </location>
</feature>
<comment type="subcellular location">
    <subcellularLocation>
        <location evidence="1">Secreted</location>
    </subcellularLocation>
</comment>
<dbReference type="InterPro" id="IPR050439">
    <property type="entry name" value="ADAMTS_ADAMTS-like"/>
</dbReference>
<dbReference type="FunFam" id="2.60.120.830:FF:000001">
    <property type="entry name" value="A disintegrin and metalloproteinase with thrombospondin motifs 1"/>
    <property type="match status" value="1"/>
</dbReference>
<evidence type="ECO:0000259" key="8">
    <source>
        <dbReference type="Pfam" id="PF05986"/>
    </source>
</evidence>
<dbReference type="InterPro" id="IPR010294">
    <property type="entry name" value="ADAMTS_spacer1"/>
</dbReference>
<sequence length="945" mass="103593">MESSRDPRCDLSQCQAENGNSSSSSSSSSSSNSSSRSSSSSSSDSNFNSSSSSSSSSTFSSSSSFSSRFSSSISSSSINRKLKCDIPTHGINSGSRWILLLMVLSTGSVVRSYVPENYPIEVYHMLQERSQYGIGRDNRIRGSWGPWSSWSECSRPCGTGVQSQARECTPPRGLRKRSLLNKVNATSPKPICIGTHKRYHICNTHECTNYSGDPRTEQCAKYNNKMYKGQSYNWVPFLNAPNPCALNCRAVGQRFYATLESEVINGTPCDGPNLRGRSTGLTIDHTEQWLCVAGQCRPVGCDGVIGSGAIRDTCGVCGGQGRGCKLFEGIFMEPVLPRGHQPITTIPRGAMSLNISELRYTGNFLAMRGENGSYILNGPNSVSPSGIYKTAGTTLKYQRGDKDRMESISAPGPLNESLKIEILFHEMNPGVLYKYMLPAPEEIPEDNAIIAPPLYAPGSGVSKRIDTTLIGTPSISVSGGRQLETTLTRNQVKEESDEYRNAEMKFSPTTVMAGDAPTNIKNASANKKKKKQKKRTFAWRIMELTPCTKSCGGGMQSGIFKCVREETQMIVANGRCRKLVKPDSPRALQCNEHPCPAGWRADAWTECSVTCGTGVKTRRLECIQHLNSKLTVRVAAGACPQPPDLSTVTSCTGPPCPNVQVRQMSHMTSHQRDTTPRWHVGAWSSCSSRCGKGVRNRSVTCITTRQPCPQSTKPADERPCETACNTSQNQTSVWLYSQWSSKCTVQYDHEIETRKIACSDANETLCDEGKKPVVQRQCSKSPEKAKWFTGPWSSCSVQCGEGIAQRDVICIGNSSGESKILYESNCTSPRPHAEEACYMPPCTPEWYMSDWNECSASCNGGIQERIVMCMAEGLETIGCDVKSEPMNRQFCNTQTCAKDSYAHKIPKKVHPADGCVDKYPNCQLVVKAGLCRIKYYKHSCCGCRH</sequence>
<proteinExistence type="predicted"/>
<gene>
    <name evidence="12" type="primary">LOC105263678</name>
</gene>
<dbReference type="RefSeq" id="XP_011298335.1">
    <property type="nucleotide sequence ID" value="XM_011300033.1"/>
</dbReference>
<dbReference type="SMART" id="SM00209">
    <property type="entry name" value="TSP1"/>
    <property type="match status" value="7"/>
</dbReference>
<protein>
    <submittedName>
        <fullName evidence="12">ADAMTS-like protein 4 isoform X2</fullName>
    </submittedName>
</protein>
<feature type="domain" description="ADAMTS/ADAMTS-like Spacer 1" evidence="8">
    <location>
        <begin position="328"/>
        <end position="438"/>
    </location>
</feature>